<evidence type="ECO:0000256" key="2">
    <source>
        <dbReference type="ARBA" id="ARBA00007171"/>
    </source>
</evidence>
<proteinExistence type="inferred from homology"/>
<dbReference type="Gene3D" id="3.30.450.330">
    <property type="match status" value="1"/>
</dbReference>
<dbReference type="PANTHER" id="PTHR30627:SF1">
    <property type="entry name" value="PEPTIDOGLYCAN D,D-TRANSPEPTIDASE FTSI"/>
    <property type="match status" value="1"/>
</dbReference>
<comment type="similarity">
    <text evidence="2">Belongs to the transpeptidase family.</text>
</comment>
<name>A0A2T0R8N1_9ACTN</name>
<comment type="subcellular location">
    <subcellularLocation>
        <location evidence="1">Membrane</location>
    </subcellularLocation>
</comment>
<dbReference type="Pfam" id="PF00905">
    <property type="entry name" value="Transpeptidase"/>
    <property type="match status" value="1"/>
</dbReference>
<feature type="domain" description="Penicillin-binding protein transpeptidase" evidence="6">
    <location>
        <begin position="280"/>
        <end position="591"/>
    </location>
</feature>
<dbReference type="Pfam" id="PF03717">
    <property type="entry name" value="PBP_dimer"/>
    <property type="match status" value="1"/>
</dbReference>
<dbReference type="InterPro" id="IPR036138">
    <property type="entry name" value="PBP_dimer_sf"/>
</dbReference>
<evidence type="ECO:0000259" key="6">
    <source>
        <dbReference type="Pfam" id="PF00905"/>
    </source>
</evidence>
<evidence type="ECO:0000256" key="3">
    <source>
        <dbReference type="ARBA" id="ARBA00023136"/>
    </source>
</evidence>
<organism evidence="8 9">
    <name type="scientific">Kineococcus rhizosphaerae</name>
    <dbReference type="NCBI Taxonomy" id="559628"/>
    <lineage>
        <taxon>Bacteria</taxon>
        <taxon>Bacillati</taxon>
        <taxon>Actinomycetota</taxon>
        <taxon>Actinomycetes</taxon>
        <taxon>Kineosporiales</taxon>
        <taxon>Kineosporiaceae</taxon>
        <taxon>Kineococcus</taxon>
    </lineage>
</organism>
<dbReference type="GO" id="GO:0008658">
    <property type="term" value="F:penicillin binding"/>
    <property type="evidence" value="ECO:0007669"/>
    <property type="project" value="InterPro"/>
</dbReference>
<dbReference type="Gene3D" id="3.90.1310.10">
    <property type="entry name" value="Penicillin-binding protein 2a (Domain 2)"/>
    <property type="match status" value="1"/>
</dbReference>
<dbReference type="RefSeq" id="WP_106208366.1">
    <property type="nucleotide sequence ID" value="NZ_PVZF01000002.1"/>
</dbReference>
<evidence type="ECO:0000313" key="8">
    <source>
        <dbReference type="EMBL" id="PRY17531.1"/>
    </source>
</evidence>
<keyword evidence="5" id="KW-1133">Transmembrane helix</keyword>
<evidence type="ECO:0000259" key="7">
    <source>
        <dbReference type="Pfam" id="PF03717"/>
    </source>
</evidence>
<dbReference type="InterPro" id="IPR005311">
    <property type="entry name" value="PBP_dimer"/>
</dbReference>
<dbReference type="AlphaFoldDB" id="A0A2T0R8N1"/>
<sequence length="635" mass="66572">MSRRRPRPEATDPGRHPRPDMRMRVYTVGVLGGLGILGGRLVQLQGADANALAGRALKQRTSQTTLYAKRGDIVDDEGVVLATSVERRDVIADPKAVAGFNLRANGEPYKAGRGTGPAGAAALLAPILGIDEQTLTAKLTGDNHYAKVAVGITPELWQQVSDVGVAGITSVRQTQRIYPTGAASSTLVGILGTAETDDDGNVVDKPLSGLEYADQHLLQGRNGLMRYERSLGGQEIPLGNRETTEPVDGTSLHLTIDSDLQWKAQTAIAAKVVETGARSGTVVIMDKEQRLLALASAPSIDPANLTGMTNAQLQNTALTEAFEPGSTAKVVTLAAALEEGVDTADSRFTVPGELKRFDKTFHDSHPHGDEKLTLAGVLAQSSNIGTILAGEKLDPDLKKVSQILHGYQQKFGFGSRTTLEFPGETAGIVGDPAKYSGTQRYTVMFGQGISVNAVQAASVFATIANDGVRTEPTLISGTSDPNGNYRAEPAGESTRVVSAATAKTLRDMMQAVVSEEGTAAAAAIPGYLVAGKTGTAERYDSDLGRYSGYTASFIGMAPADDPELVVAVILQDPKTNYYGGSAAGPVFKEVMSYALVQRGVAPSTRPPADLPLTWGGDQDAEQEIATGAVGDTAGQ</sequence>
<accession>A0A2T0R8N1</accession>
<evidence type="ECO:0000256" key="5">
    <source>
        <dbReference type="SAM" id="Phobius"/>
    </source>
</evidence>
<dbReference type="SUPFAM" id="SSF56519">
    <property type="entry name" value="Penicillin binding protein dimerisation domain"/>
    <property type="match status" value="1"/>
</dbReference>
<dbReference type="InterPro" id="IPR012338">
    <property type="entry name" value="Beta-lactam/transpept-like"/>
</dbReference>
<dbReference type="InterPro" id="IPR050515">
    <property type="entry name" value="Beta-lactam/transpept"/>
</dbReference>
<feature type="domain" description="Penicillin-binding protein dimerisation" evidence="7">
    <location>
        <begin position="66"/>
        <end position="234"/>
    </location>
</feature>
<feature type="compositionally biased region" description="Basic and acidic residues" evidence="4">
    <location>
        <begin position="7"/>
        <end position="20"/>
    </location>
</feature>
<dbReference type="Gene3D" id="3.40.710.10">
    <property type="entry name" value="DD-peptidase/beta-lactamase superfamily"/>
    <property type="match status" value="1"/>
</dbReference>
<feature type="transmembrane region" description="Helical" evidence="5">
    <location>
        <begin position="25"/>
        <end position="42"/>
    </location>
</feature>
<reference evidence="8 9" key="1">
    <citation type="submission" date="2018-03" db="EMBL/GenBank/DDBJ databases">
        <title>Genomic Encyclopedia of Archaeal and Bacterial Type Strains, Phase II (KMG-II): from individual species to whole genera.</title>
        <authorList>
            <person name="Goeker M."/>
        </authorList>
    </citation>
    <scope>NUCLEOTIDE SEQUENCE [LARGE SCALE GENOMIC DNA]</scope>
    <source>
        <strain evidence="8 9">DSM 19711</strain>
    </source>
</reference>
<feature type="region of interest" description="Disordered" evidence="4">
    <location>
        <begin position="1"/>
        <end position="20"/>
    </location>
</feature>
<dbReference type="InterPro" id="IPR001460">
    <property type="entry name" value="PCN-bd_Tpept"/>
</dbReference>
<keyword evidence="5" id="KW-0812">Transmembrane</keyword>
<dbReference type="EMBL" id="PVZF01000002">
    <property type="protein sequence ID" value="PRY17531.1"/>
    <property type="molecule type" value="Genomic_DNA"/>
</dbReference>
<gene>
    <name evidence="8" type="ORF">CLV37_102494</name>
</gene>
<dbReference type="Proteomes" id="UP000238083">
    <property type="component" value="Unassembled WGS sequence"/>
</dbReference>
<comment type="caution">
    <text evidence="8">The sequence shown here is derived from an EMBL/GenBank/DDBJ whole genome shotgun (WGS) entry which is preliminary data.</text>
</comment>
<dbReference type="PANTHER" id="PTHR30627">
    <property type="entry name" value="PEPTIDOGLYCAN D,D-TRANSPEPTIDASE"/>
    <property type="match status" value="1"/>
</dbReference>
<evidence type="ECO:0000256" key="4">
    <source>
        <dbReference type="SAM" id="MobiDB-lite"/>
    </source>
</evidence>
<dbReference type="SUPFAM" id="SSF56601">
    <property type="entry name" value="beta-lactamase/transpeptidase-like"/>
    <property type="match status" value="1"/>
</dbReference>
<keyword evidence="3 5" id="KW-0472">Membrane</keyword>
<evidence type="ECO:0000256" key="1">
    <source>
        <dbReference type="ARBA" id="ARBA00004370"/>
    </source>
</evidence>
<dbReference type="OrthoDB" id="9789078at2"/>
<keyword evidence="9" id="KW-1185">Reference proteome</keyword>
<protein>
    <submittedName>
        <fullName evidence="8">Peptidoglycan synthetase FtsI</fullName>
    </submittedName>
</protein>
<dbReference type="GO" id="GO:0071555">
    <property type="term" value="P:cell wall organization"/>
    <property type="evidence" value="ECO:0007669"/>
    <property type="project" value="TreeGrafter"/>
</dbReference>
<dbReference type="GO" id="GO:0005886">
    <property type="term" value="C:plasma membrane"/>
    <property type="evidence" value="ECO:0007669"/>
    <property type="project" value="TreeGrafter"/>
</dbReference>
<evidence type="ECO:0000313" key="9">
    <source>
        <dbReference type="Proteomes" id="UP000238083"/>
    </source>
</evidence>